<organism evidence="1 2">
    <name type="scientific">Candidatus Nitrosotenuis uzonensis</name>
    <dbReference type="NCBI Taxonomy" id="1407055"/>
    <lineage>
        <taxon>Archaea</taxon>
        <taxon>Nitrososphaerota</taxon>
        <taxon>Candidatus Nitrosotenuis</taxon>
    </lineage>
</organism>
<name>A0A812F224_9ARCH</name>
<evidence type="ECO:0000313" key="2">
    <source>
        <dbReference type="Proteomes" id="UP000655759"/>
    </source>
</evidence>
<evidence type="ECO:0000313" key="1">
    <source>
        <dbReference type="EMBL" id="CAE6486382.1"/>
    </source>
</evidence>
<dbReference type="Proteomes" id="UP000655759">
    <property type="component" value="Unassembled WGS sequence"/>
</dbReference>
<reference evidence="1" key="1">
    <citation type="submission" date="2021-02" db="EMBL/GenBank/DDBJ databases">
        <authorList>
            <person name="Han P."/>
        </authorList>
    </citation>
    <scope>NUCLEOTIDE SEQUENCE</scope>
    <source>
        <strain evidence="1">Candidatus Nitrosotenuis uzonensis 5A</strain>
    </source>
</reference>
<proteinExistence type="predicted"/>
<dbReference type="AlphaFoldDB" id="A0A812F224"/>
<comment type="caution">
    <text evidence="1">The sequence shown here is derived from an EMBL/GenBank/DDBJ whole genome shotgun (WGS) entry which is preliminary data.</text>
</comment>
<protein>
    <submittedName>
        <fullName evidence="1">Uncharacterized protein</fullName>
    </submittedName>
</protein>
<sequence length="40" mass="4715">MMAIFFFERFPLLQARHHIVSKIILGDILIRMFTIVKNPG</sequence>
<accession>A0A812F224</accession>
<gene>
    <name evidence="1" type="ORF">NUZ5A_20133</name>
</gene>
<dbReference type="EMBL" id="CAJNAQ010000002">
    <property type="protein sequence ID" value="CAE6486382.1"/>
    <property type="molecule type" value="Genomic_DNA"/>
</dbReference>